<gene>
    <name evidence="1" type="ORF">M9H77_28460</name>
</gene>
<evidence type="ECO:0000313" key="2">
    <source>
        <dbReference type="Proteomes" id="UP001060085"/>
    </source>
</evidence>
<keyword evidence="2" id="KW-1185">Reference proteome</keyword>
<reference evidence="2" key="1">
    <citation type="journal article" date="2023" name="Nat. Plants">
        <title>Single-cell RNA sequencing provides a high-resolution roadmap for understanding the multicellular compartmentation of specialized metabolism.</title>
        <authorList>
            <person name="Sun S."/>
            <person name="Shen X."/>
            <person name="Li Y."/>
            <person name="Li Y."/>
            <person name="Wang S."/>
            <person name="Li R."/>
            <person name="Zhang H."/>
            <person name="Shen G."/>
            <person name="Guo B."/>
            <person name="Wei J."/>
            <person name="Xu J."/>
            <person name="St-Pierre B."/>
            <person name="Chen S."/>
            <person name="Sun C."/>
        </authorList>
    </citation>
    <scope>NUCLEOTIDE SEQUENCE [LARGE SCALE GENOMIC DNA]</scope>
</reference>
<comment type="caution">
    <text evidence="1">The sequence shown here is derived from an EMBL/GenBank/DDBJ whole genome shotgun (WGS) entry which is preliminary data.</text>
</comment>
<proteinExistence type="predicted"/>
<dbReference type="Proteomes" id="UP001060085">
    <property type="component" value="Linkage Group LG06"/>
</dbReference>
<sequence>MTISIVDYELLDDNHNYYDVSFFSDRIHTLVTHDPKCVSDWLSETERFQSRHLSHLIVGLDVEWRPNFNRNQENPVAIIQLCVGHRCLIFQILQCVKTYNESIPKKLLEFLAKEEYTFVGVGIESDVEKLVEDYEIGIGGKTVDLRNLAAEKYDLKSLKNAGLKELARVVLEKEIEKPKWVTMSKWDNLWLIPNQVQYACVDAFVSFEIGKRLNASS</sequence>
<name>A0ACC0AFE6_CATRO</name>
<dbReference type="EMBL" id="CM044706">
    <property type="protein sequence ID" value="KAI5659667.1"/>
    <property type="molecule type" value="Genomic_DNA"/>
</dbReference>
<accession>A0ACC0AFE6</accession>
<evidence type="ECO:0000313" key="1">
    <source>
        <dbReference type="EMBL" id="KAI5659667.1"/>
    </source>
</evidence>
<organism evidence="1 2">
    <name type="scientific">Catharanthus roseus</name>
    <name type="common">Madagascar periwinkle</name>
    <name type="synonym">Vinca rosea</name>
    <dbReference type="NCBI Taxonomy" id="4058"/>
    <lineage>
        <taxon>Eukaryota</taxon>
        <taxon>Viridiplantae</taxon>
        <taxon>Streptophyta</taxon>
        <taxon>Embryophyta</taxon>
        <taxon>Tracheophyta</taxon>
        <taxon>Spermatophyta</taxon>
        <taxon>Magnoliopsida</taxon>
        <taxon>eudicotyledons</taxon>
        <taxon>Gunneridae</taxon>
        <taxon>Pentapetalae</taxon>
        <taxon>asterids</taxon>
        <taxon>lamiids</taxon>
        <taxon>Gentianales</taxon>
        <taxon>Apocynaceae</taxon>
        <taxon>Rauvolfioideae</taxon>
        <taxon>Vinceae</taxon>
        <taxon>Catharanthinae</taxon>
        <taxon>Catharanthus</taxon>
    </lineage>
</organism>
<protein>
    <submittedName>
        <fullName evidence="1">Uncharacterized protein</fullName>
    </submittedName>
</protein>